<name>A0ACD4R9U7_9BACI</name>
<protein>
    <submittedName>
        <fullName evidence="1">Fur-regulated basic protein FbpA</fullName>
    </submittedName>
</protein>
<dbReference type="Proteomes" id="UP001226091">
    <property type="component" value="Chromosome"/>
</dbReference>
<gene>
    <name evidence="1" type="ORF">QLQ22_19940</name>
</gene>
<evidence type="ECO:0000313" key="2">
    <source>
        <dbReference type="Proteomes" id="UP001226091"/>
    </source>
</evidence>
<proteinExistence type="predicted"/>
<reference evidence="2" key="1">
    <citation type="journal article" date="2025" name="Aquaculture">
        <title>Assessment of the bioflocculant production and safety properties of Metabacillus hrfriensis sp. nov. based on phenotypic and whole-genome sequencing analysis.</title>
        <authorList>
            <person name="Zhang R."/>
            <person name="Zhao Z."/>
            <person name="Luo L."/>
            <person name="Wang S."/>
            <person name="Guo K."/>
            <person name="Xu W."/>
        </authorList>
    </citation>
    <scope>NUCLEOTIDE SEQUENCE [LARGE SCALE GENOMIC DNA]</scope>
    <source>
        <strain evidence="2">CT-WN-B3</strain>
    </source>
</reference>
<organism evidence="1 2">
    <name type="scientific">Metabacillus hrfriensis</name>
    <dbReference type="NCBI Taxonomy" id="3048891"/>
    <lineage>
        <taxon>Bacteria</taxon>
        <taxon>Bacillati</taxon>
        <taxon>Bacillota</taxon>
        <taxon>Bacilli</taxon>
        <taxon>Bacillales</taxon>
        <taxon>Bacillaceae</taxon>
        <taxon>Metabacillus</taxon>
    </lineage>
</organism>
<dbReference type="EMBL" id="CP126116">
    <property type="protein sequence ID" value="WHZ56935.1"/>
    <property type="molecule type" value="Genomic_DNA"/>
</dbReference>
<sequence>MKTTIHGAAESRKNELIEQLLDMGIYRTAEGQLYELCESKLEKEFSDRMQRKGING</sequence>
<keyword evidence="2" id="KW-1185">Reference proteome</keyword>
<evidence type="ECO:0000313" key="1">
    <source>
        <dbReference type="EMBL" id="WHZ56935.1"/>
    </source>
</evidence>
<accession>A0ACD4R9U7</accession>